<evidence type="ECO:0000313" key="4">
    <source>
        <dbReference type="Proteomes" id="UP000030341"/>
    </source>
</evidence>
<dbReference type="OrthoDB" id="7301144at2"/>
<dbReference type="InterPro" id="IPR036291">
    <property type="entry name" value="NAD(P)-bd_dom_sf"/>
</dbReference>
<dbReference type="SUPFAM" id="SSF51735">
    <property type="entry name" value="NAD(P)-binding Rossmann-fold domains"/>
    <property type="match status" value="1"/>
</dbReference>
<dbReference type="eggNOG" id="COG4221">
    <property type="taxonomic scope" value="Bacteria"/>
</dbReference>
<dbReference type="InterPro" id="IPR002347">
    <property type="entry name" value="SDR_fam"/>
</dbReference>
<dbReference type="KEGG" id="pseo:OM33_09805"/>
<protein>
    <recommendedName>
        <fullName evidence="5">Short-chain dehydrogenase</fullName>
    </recommendedName>
</protein>
<dbReference type="STRING" id="1348114.OM33_09805"/>
<dbReference type="Gene3D" id="3.40.50.720">
    <property type="entry name" value="NAD(P)-binding Rossmann-like Domain"/>
    <property type="match status" value="1"/>
</dbReference>
<dbReference type="CDD" id="cd05233">
    <property type="entry name" value="SDR_c"/>
    <property type="match status" value="1"/>
</dbReference>
<accession>A0A0A7EFG5</accession>
<gene>
    <name evidence="3" type="ORF">OM33_09805</name>
</gene>
<dbReference type="InterPro" id="IPR020904">
    <property type="entry name" value="Sc_DH/Rdtase_CS"/>
</dbReference>
<dbReference type="GO" id="GO:0016616">
    <property type="term" value="F:oxidoreductase activity, acting on the CH-OH group of donors, NAD or NADP as acceptor"/>
    <property type="evidence" value="ECO:0007669"/>
    <property type="project" value="TreeGrafter"/>
</dbReference>
<proteinExistence type="inferred from homology"/>
<comment type="similarity">
    <text evidence="1 2">Belongs to the short-chain dehydrogenases/reductases (SDR) family.</text>
</comment>
<dbReference type="Pfam" id="PF00106">
    <property type="entry name" value="adh_short"/>
    <property type="match status" value="1"/>
</dbReference>
<sequence>MKTQISSNKSILITGGGGDWAQSFANEFRDVFDITLVSRKQLDVTQDSDVANYFEGKQFDVVINNAGCIHPNRLLDSDSAEWIQDISVNLIGTYLVSKYALKNNQKTLIINIASTAGFNAYKDWSSYCSSKAGVITLSKSMANDGFEVICMAPGAIETKFRDKFNIPNNNIMTCSEFSKHVVDVLAGKYQSGDVLFIRKNEFVLNP</sequence>
<dbReference type="AlphaFoldDB" id="A0A0A7EFG5"/>
<dbReference type="Proteomes" id="UP000030341">
    <property type="component" value="Chromosome 1"/>
</dbReference>
<keyword evidence="4" id="KW-1185">Reference proteome</keyword>
<evidence type="ECO:0000256" key="2">
    <source>
        <dbReference type="RuleBase" id="RU000363"/>
    </source>
</evidence>
<organism evidence="3 4">
    <name type="scientific">Pseudoalteromonas piratica</name>
    <dbReference type="NCBI Taxonomy" id="1348114"/>
    <lineage>
        <taxon>Bacteria</taxon>
        <taxon>Pseudomonadati</taxon>
        <taxon>Pseudomonadota</taxon>
        <taxon>Gammaproteobacteria</taxon>
        <taxon>Alteromonadales</taxon>
        <taxon>Pseudoalteromonadaceae</taxon>
        <taxon>Pseudoalteromonas</taxon>
    </lineage>
</organism>
<dbReference type="EMBL" id="CP009888">
    <property type="protein sequence ID" value="AIY65410.1"/>
    <property type="molecule type" value="Genomic_DNA"/>
</dbReference>
<dbReference type="PRINTS" id="PR00081">
    <property type="entry name" value="GDHRDH"/>
</dbReference>
<reference evidence="3 4" key="1">
    <citation type="submission" date="2014-11" db="EMBL/GenBank/DDBJ databases">
        <title>Complete Genome Sequence of Pseudoalteromonas sp. Strain OCN003 Isolated from Kaneohe Bay, Oahu, Hawaii.</title>
        <authorList>
            <person name="Beurmann S."/>
            <person name="Videau P."/>
            <person name="Ushijima B."/>
            <person name="Smith A.M."/>
            <person name="Aeby G.S."/>
            <person name="Callahan S.M."/>
            <person name="Belcaid M."/>
        </authorList>
    </citation>
    <scope>NUCLEOTIDE SEQUENCE [LARGE SCALE GENOMIC DNA]</scope>
    <source>
        <strain evidence="3 4">OCN003</strain>
    </source>
</reference>
<name>A0A0A7EFG5_9GAMM</name>
<dbReference type="RefSeq" id="WP_038641268.1">
    <property type="nucleotide sequence ID" value="NZ_CP009888.1"/>
</dbReference>
<dbReference type="HOGENOM" id="CLU_1331033_0_0_6"/>
<evidence type="ECO:0008006" key="5">
    <source>
        <dbReference type="Google" id="ProtNLM"/>
    </source>
</evidence>
<dbReference type="PRINTS" id="PR00080">
    <property type="entry name" value="SDRFAMILY"/>
</dbReference>
<evidence type="ECO:0000313" key="3">
    <source>
        <dbReference type="EMBL" id="AIY65410.1"/>
    </source>
</evidence>
<dbReference type="PANTHER" id="PTHR42760:SF122">
    <property type="entry name" value="NAD(P)-BINDING PROTEIN"/>
    <property type="match status" value="1"/>
</dbReference>
<evidence type="ECO:0000256" key="1">
    <source>
        <dbReference type="ARBA" id="ARBA00006484"/>
    </source>
</evidence>
<dbReference type="PANTHER" id="PTHR42760">
    <property type="entry name" value="SHORT-CHAIN DEHYDROGENASES/REDUCTASES FAMILY MEMBER"/>
    <property type="match status" value="1"/>
</dbReference>
<dbReference type="PROSITE" id="PS00061">
    <property type="entry name" value="ADH_SHORT"/>
    <property type="match status" value="1"/>
</dbReference>
<dbReference type="GO" id="GO:0048038">
    <property type="term" value="F:quinone binding"/>
    <property type="evidence" value="ECO:0007669"/>
    <property type="project" value="TreeGrafter"/>
</dbReference>
<dbReference type="GO" id="GO:0006633">
    <property type="term" value="P:fatty acid biosynthetic process"/>
    <property type="evidence" value="ECO:0007669"/>
    <property type="project" value="TreeGrafter"/>
</dbReference>